<evidence type="ECO:0000256" key="9">
    <source>
        <dbReference type="ARBA" id="ARBA00023163"/>
    </source>
</evidence>
<dbReference type="InterPro" id="IPR011011">
    <property type="entry name" value="Znf_FYVE_PHD"/>
</dbReference>
<dbReference type="PROSITE" id="PS01359">
    <property type="entry name" value="ZF_PHD_1"/>
    <property type="match status" value="1"/>
</dbReference>
<evidence type="ECO:0000256" key="1">
    <source>
        <dbReference type="ARBA" id="ARBA00004123"/>
    </source>
</evidence>
<keyword evidence="7 11" id="KW-0238">DNA-binding</keyword>
<dbReference type="InterPro" id="IPR009057">
    <property type="entry name" value="Homeodomain-like_sf"/>
</dbReference>
<feature type="DNA-binding region" description="Homeobox" evidence="11">
    <location>
        <begin position="857"/>
        <end position="899"/>
    </location>
</feature>
<dbReference type="Gene3D" id="1.10.10.60">
    <property type="entry name" value="Homeodomain-like"/>
    <property type="match status" value="1"/>
</dbReference>
<dbReference type="GO" id="GO:0008270">
    <property type="term" value="F:zinc ion binding"/>
    <property type="evidence" value="ECO:0007669"/>
    <property type="project" value="UniProtKB-KW"/>
</dbReference>
<dbReference type="CDD" id="cd00086">
    <property type="entry name" value="homeodomain"/>
    <property type="match status" value="1"/>
</dbReference>
<evidence type="ECO:0000259" key="15">
    <source>
        <dbReference type="PROSITE" id="PS50016"/>
    </source>
</evidence>
<feature type="compositionally biased region" description="Acidic residues" evidence="14">
    <location>
        <begin position="617"/>
        <end position="629"/>
    </location>
</feature>
<dbReference type="GO" id="GO:0003677">
    <property type="term" value="F:DNA binding"/>
    <property type="evidence" value="ECO:0007669"/>
    <property type="project" value="UniProtKB-UniRule"/>
</dbReference>
<dbReference type="SUPFAM" id="SSF46689">
    <property type="entry name" value="Homeodomain-like"/>
    <property type="match status" value="1"/>
</dbReference>
<name>A0A5N5LER1_9ROSI</name>
<dbReference type="SMART" id="SM00249">
    <property type="entry name" value="PHD"/>
    <property type="match status" value="1"/>
</dbReference>
<dbReference type="Gene3D" id="3.30.40.10">
    <property type="entry name" value="Zinc/RING finger domain, C3HC4 (zinc finger)"/>
    <property type="match status" value="1"/>
</dbReference>
<feature type="region of interest" description="Disordered" evidence="14">
    <location>
        <begin position="84"/>
        <end position="103"/>
    </location>
</feature>
<comment type="caution">
    <text evidence="17">The sequence shown here is derived from an EMBL/GenBank/DDBJ whole genome shotgun (WGS) entry which is preliminary data.</text>
</comment>
<feature type="region of interest" description="Disordered" evidence="14">
    <location>
        <begin position="897"/>
        <end position="923"/>
    </location>
</feature>
<evidence type="ECO:0000256" key="14">
    <source>
        <dbReference type="SAM" id="MobiDB-lite"/>
    </source>
</evidence>
<evidence type="ECO:0000259" key="16">
    <source>
        <dbReference type="PROSITE" id="PS50071"/>
    </source>
</evidence>
<feature type="compositionally biased region" description="Polar residues" evidence="14">
    <location>
        <begin position="342"/>
        <end position="353"/>
    </location>
</feature>
<evidence type="ECO:0000256" key="7">
    <source>
        <dbReference type="ARBA" id="ARBA00023125"/>
    </source>
</evidence>
<dbReference type="PANTHER" id="PTHR12628">
    <property type="entry name" value="POLYCOMB-LIKE TRANSCRIPTION FACTOR"/>
    <property type="match status" value="1"/>
</dbReference>
<reference evidence="18" key="1">
    <citation type="journal article" date="2019" name="Gigascience">
        <title>De novo genome assembly of the endangered Acer yangbiense, a plant species with extremely small populations endemic to Yunnan Province, China.</title>
        <authorList>
            <person name="Yang J."/>
            <person name="Wariss H.M."/>
            <person name="Tao L."/>
            <person name="Zhang R."/>
            <person name="Yun Q."/>
            <person name="Hollingsworth P."/>
            <person name="Dao Z."/>
            <person name="Luo G."/>
            <person name="Guo H."/>
            <person name="Ma Y."/>
            <person name="Sun W."/>
        </authorList>
    </citation>
    <scope>NUCLEOTIDE SEQUENCE [LARGE SCALE GENOMIC DNA]</scope>
    <source>
        <strain evidence="18">cv. br00</strain>
    </source>
</reference>
<feature type="region of interest" description="Disordered" evidence="14">
    <location>
        <begin position="552"/>
        <end position="648"/>
    </location>
</feature>
<feature type="compositionally biased region" description="Basic residues" evidence="14">
    <location>
        <begin position="357"/>
        <end position="367"/>
    </location>
</feature>
<dbReference type="SUPFAM" id="SSF57903">
    <property type="entry name" value="FYVE/PHD zinc finger"/>
    <property type="match status" value="1"/>
</dbReference>
<evidence type="ECO:0000256" key="6">
    <source>
        <dbReference type="ARBA" id="ARBA00023015"/>
    </source>
</evidence>
<keyword evidence="3" id="KW-0479">Metal-binding</keyword>
<evidence type="ECO:0000256" key="3">
    <source>
        <dbReference type="ARBA" id="ARBA00022723"/>
    </source>
</evidence>
<feature type="region of interest" description="Disordered" evidence="14">
    <location>
        <begin position="267"/>
        <end position="369"/>
    </location>
</feature>
<evidence type="ECO:0000256" key="11">
    <source>
        <dbReference type="PROSITE-ProRule" id="PRU00108"/>
    </source>
</evidence>
<feature type="domain" description="PHD-type" evidence="15">
    <location>
        <begin position="462"/>
        <end position="519"/>
    </location>
</feature>
<feature type="region of interest" description="Disordered" evidence="14">
    <location>
        <begin position="758"/>
        <end position="780"/>
    </location>
</feature>
<evidence type="ECO:0000256" key="4">
    <source>
        <dbReference type="ARBA" id="ARBA00022771"/>
    </source>
</evidence>
<dbReference type="PANTHER" id="PTHR12628:SF13">
    <property type="entry name" value="HOMEOBOX PROTEIN HAT3.1"/>
    <property type="match status" value="1"/>
</dbReference>
<feature type="compositionally biased region" description="Basic residues" evidence="14">
    <location>
        <begin position="301"/>
        <end position="319"/>
    </location>
</feature>
<feature type="compositionally biased region" description="Basic and acidic residues" evidence="14">
    <location>
        <begin position="275"/>
        <end position="292"/>
    </location>
</feature>
<evidence type="ECO:0008006" key="19">
    <source>
        <dbReference type="Google" id="ProtNLM"/>
    </source>
</evidence>
<keyword evidence="5" id="KW-0862">Zinc</keyword>
<evidence type="ECO:0000256" key="12">
    <source>
        <dbReference type="PROSITE-ProRule" id="PRU00146"/>
    </source>
</evidence>
<feature type="region of interest" description="Disordered" evidence="14">
    <location>
        <begin position="1"/>
        <end position="27"/>
    </location>
</feature>
<dbReference type="InterPro" id="IPR001965">
    <property type="entry name" value="Znf_PHD"/>
</dbReference>
<dbReference type="Pfam" id="PF00628">
    <property type="entry name" value="PHD"/>
    <property type="match status" value="1"/>
</dbReference>
<feature type="domain" description="Homeobox" evidence="16">
    <location>
        <begin position="855"/>
        <end position="898"/>
    </location>
</feature>
<keyword evidence="4 12" id="KW-0863">Zinc-finger</keyword>
<evidence type="ECO:0000256" key="5">
    <source>
        <dbReference type="ARBA" id="ARBA00022833"/>
    </source>
</evidence>
<gene>
    <name evidence="17" type="ORF">DKX38_014247</name>
</gene>
<keyword evidence="8 11" id="KW-0371">Homeobox</keyword>
<dbReference type="FunFam" id="3.30.40.10:FF:000650">
    <property type="entry name" value="Homeobox protein HAT3.1"/>
    <property type="match status" value="1"/>
</dbReference>
<dbReference type="InterPro" id="IPR001356">
    <property type="entry name" value="HD"/>
</dbReference>
<evidence type="ECO:0000313" key="17">
    <source>
        <dbReference type="EMBL" id="KAB5541273.1"/>
    </source>
</evidence>
<comment type="similarity">
    <text evidence="2">Belongs to the PHD-associated homeobox family.</text>
</comment>
<evidence type="ECO:0000256" key="13">
    <source>
        <dbReference type="RuleBase" id="RU000682"/>
    </source>
</evidence>
<evidence type="ECO:0000256" key="2">
    <source>
        <dbReference type="ARBA" id="ARBA00007427"/>
    </source>
</evidence>
<dbReference type="AlphaFoldDB" id="A0A5N5LER1"/>
<evidence type="ECO:0000313" key="18">
    <source>
        <dbReference type="Proteomes" id="UP000326939"/>
    </source>
</evidence>
<dbReference type="GO" id="GO:0003682">
    <property type="term" value="F:chromatin binding"/>
    <property type="evidence" value="ECO:0007669"/>
    <property type="project" value="TreeGrafter"/>
</dbReference>
<feature type="compositionally biased region" description="Polar residues" evidence="14">
    <location>
        <begin position="180"/>
        <end position="195"/>
    </location>
</feature>
<dbReference type="InterPro" id="IPR019786">
    <property type="entry name" value="Zinc_finger_PHD-type_CS"/>
</dbReference>
<protein>
    <recommendedName>
        <fullName evidence="19">PHD-type domain-containing protein</fullName>
    </recommendedName>
</protein>
<dbReference type="GO" id="GO:0005634">
    <property type="term" value="C:nucleus"/>
    <property type="evidence" value="ECO:0007669"/>
    <property type="project" value="UniProtKB-SubCell"/>
</dbReference>
<feature type="compositionally biased region" description="Basic and acidic residues" evidence="14">
    <location>
        <begin position="600"/>
        <end position="610"/>
    </location>
</feature>
<dbReference type="PROSITE" id="PS50071">
    <property type="entry name" value="HOMEOBOX_2"/>
    <property type="match status" value="1"/>
</dbReference>
<dbReference type="EMBL" id="VDCV01000009">
    <property type="protein sequence ID" value="KAB5541273.1"/>
    <property type="molecule type" value="Genomic_DNA"/>
</dbReference>
<dbReference type="SMART" id="SM00389">
    <property type="entry name" value="HOX"/>
    <property type="match status" value="1"/>
</dbReference>
<keyword evidence="10 11" id="KW-0539">Nucleus</keyword>
<dbReference type="Proteomes" id="UP000326939">
    <property type="component" value="Chromosome 9"/>
</dbReference>
<evidence type="ECO:0000256" key="10">
    <source>
        <dbReference type="ARBA" id="ARBA00023242"/>
    </source>
</evidence>
<evidence type="ECO:0000256" key="8">
    <source>
        <dbReference type="ARBA" id="ARBA00023155"/>
    </source>
</evidence>
<dbReference type="InterPro" id="IPR045876">
    <property type="entry name" value="PRHA-like_PHD-finger"/>
</dbReference>
<proteinExistence type="inferred from homology"/>
<keyword evidence="18" id="KW-1185">Reference proteome</keyword>
<dbReference type="InterPro" id="IPR013083">
    <property type="entry name" value="Znf_RING/FYVE/PHD"/>
</dbReference>
<dbReference type="PROSITE" id="PS50016">
    <property type="entry name" value="ZF_PHD_2"/>
    <property type="match status" value="1"/>
</dbReference>
<keyword evidence="6" id="KW-0805">Transcription regulation</keyword>
<dbReference type="CDD" id="cd15504">
    <property type="entry name" value="PHD_PRHA_like"/>
    <property type="match status" value="1"/>
</dbReference>
<comment type="subcellular location">
    <subcellularLocation>
        <location evidence="1 11 13">Nucleus</location>
    </subcellularLocation>
</comment>
<feature type="compositionally biased region" description="Polar residues" evidence="14">
    <location>
        <begin position="9"/>
        <end position="27"/>
    </location>
</feature>
<keyword evidence="9" id="KW-0804">Transcription</keyword>
<dbReference type="InterPro" id="IPR019787">
    <property type="entry name" value="Znf_PHD-finger"/>
</dbReference>
<accession>A0A5N5LER1</accession>
<feature type="compositionally biased region" description="Polar residues" evidence="14">
    <location>
        <begin position="897"/>
        <end position="907"/>
    </location>
</feature>
<organism evidence="17 18">
    <name type="scientific">Salix brachista</name>
    <dbReference type="NCBI Taxonomy" id="2182728"/>
    <lineage>
        <taxon>Eukaryota</taxon>
        <taxon>Viridiplantae</taxon>
        <taxon>Streptophyta</taxon>
        <taxon>Embryophyta</taxon>
        <taxon>Tracheophyta</taxon>
        <taxon>Spermatophyta</taxon>
        <taxon>Magnoliopsida</taxon>
        <taxon>eudicotyledons</taxon>
        <taxon>Gunneridae</taxon>
        <taxon>Pentapetalae</taxon>
        <taxon>rosids</taxon>
        <taxon>fabids</taxon>
        <taxon>Malpighiales</taxon>
        <taxon>Salicaceae</taxon>
        <taxon>Saliceae</taxon>
        <taxon>Salix</taxon>
    </lineage>
</organism>
<feature type="region of interest" description="Disordered" evidence="14">
    <location>
        <begin position="168"/>
        <end position="226"/>
    </location>
</feature>
<dbReference type="GO" id="GO:0045814">
    <property type="term" value="P:negative regulation of gene expression, epigenetic"/>
    <property type="evidence" value="ECO:0007669"/>
    <property type="project" value="TreeGrafter"/>
</dbReference>
<sequence length="957" mass="104998">MSEAENMGVSPSQVSSHTKSYSCPAQTKLENTHEFTAEYNCGEYSKENPKFESEIIQTEATDNGAEVLQSGARETVEHSTEYVTNNSFTDLDPPPEGAIGAPFDEMSRPILTAVDQKLEPGATHCELSKPIDSGTLQEPINTNAAPSSCIASETSQISLEDLASNSCAEDVGLPHGDASKGNQIDKSSYPQQTRSAHALESPSNGACYEPSEERQKPGSELSENESMGIGTELYSGTAIKNSELLTQLVTKSSPVKHVGLLPGDNIIIPANEQTRPNHDDEDKGPDHEHLETPSRVVIIARRGRPRGKSASKLSRKKYMLRSLRSSDRVLRSRSQGNPKAPESSNNLGNVNSTGDKKGKRRKKRRGKNIVADEYSKIKAHLRYLLNRMSYEQSLITAYSGEGWKGLSLEKLKPEKELQRATSEIIRRKVKIRDLFQHIDSLCSEGRFPASLFDSEGQIDSEDIFCAKCGSKDLNADNDIILCDGACDRGFHQFCLIPPLLREEIPPGDEGWLCPGCDCKVDCIDLLNDSQGTNISISDCWEKVFPEAAAAASGQKLDHNFGPSSDDSDDNDYNPDGPDIDKKSQEEESSSDESDFTSASEEFKPPPDGKEYMGLSSDDSEDDEYDPDAPVEEKLKQESSSSDFTSDSEDLAAIINSDGLSLEDECHMPTEARGVSNGRKSKSNGKKMQSLNSEILSMLEPDLCRDESATVSGKRNVDRLDYKKLHDVSASDLTVFETAFLSFSLSTLLVETYGNISTSSDDDYSDTVAPSKRRKNNGDVVTVTANGDASVTENMNQELKENKHNPERGTCQNSIFQATNSSPAKTYVGASLSGSSGKSVRSSTYKKLGEAVTQRLYSYFKENQYPDRAAKASLAEELGITSEQVNRWFVNARWSFNRSSSKGTSKAESASGRKRNGESSSFTRSSFDPGLFAKKEICWLGNQFYSMLLVDELTIYLL</sequence>
<dbReference type="Pfam" id="PF00046">
    <property type="entry name" value="Homeodomain"/>
    <property type="match status" value="1"/>
</dbReference>